<dbReference type="InterPro" id="IPR035979">
    <property type="entry name" value="RBD_domain_sf"/>
</dbReference>
<evidence type="ECO:0000259" key="4">
    <source>
        <dbReference type="PROSITE" id="PS50102"/>
    </source>
</evidence>
<evidence type="ECO:0000313" key="5">
    <source>
        <dbReference type="EMBL" id="KAL1890640.1"/>
    </source>
</evidence>
<feature type="domain" description="RRM" evidence="4">
    <location>
        <begin position="442"/>
        <end position="519"/>
    </location>
</feature>
<dbReference type="CDD" id="cd00590">
    <property type="entry name" value="RRM_SF"/>
    <property type="match status" value="1"/>
</dbReference>
<gene>
    <name evidence="5" type="primary">WHI3</name>
    <name evidence="5" type="ORF">Sste5346_008156</name>
</gene>
<sequence length="630" mass="66015">MPSFGNQINGRAPSVSGSAYATSPPTLSRNESFGNITTQNGAMSSSFHSNPQPIRPPGAIGSALPLPIGTAPSANGFPRDPISTGSNPLTAMSSAAASPKYTVLIRRLSPETTEETIRLILSFSKDCTGIDLHPAENSEDHGFRSATVSFQSPNGAFEAQKNLNGKTNLKQDATMIAEVVNGARRSTVDYSSNATPSSSVSSSRGSGRLSIPFQSFDTIGPSSNGGYFNTNNGAGLAGASDLANSEPAGPAGQYQLYSAQSPIGVRRARPANRELLEDDAVFPSDSLDMRPPTYNNNSQSLNAAIIEAGLTGPGSAAMAAPDVDSHPFLQRFGSLSLNTADVIPDSMPGPMSASMSAPMSASVSNARSTPMNGSMNSTMTSPYASYTNTPMSTQPMVNMSPMEANGPVNGPLPAWSGPGFGSMRPPPKLPPINLADQNPPCNTLYVGNLPAGAAEEELKAMFCRQRGYKRMCFRTKPNGPMCFVEFESITTATKALLDLYGRPLHNSVKGGIRLSFSKNPLGVRSHQNPNAPPPSARSNMLHMTSPGAFPPPGLSAPPGLGTTILGAGIITPAHEVPPMPRATVSDLMANNGWSNAPQYHHQGTVNGNHNGNHNGYHNGNLYVNLNGHIR</sequence>
<evidence type="ECO:0000256" key="3">
    <source>
        <dbReference type="SAM" id="MobiDB-lite"/>
    </source>
</evidence>
<protein>
    <submittedName>
        <fullName evidence="5">Cell cycle RNA binding protein whi3</fullName>
    </submittedName>
</protein>
<dbReference type="Pfam" id="PF00076">
    <property type="entry name" value="RRM_1"/>
    <property type="match status" value="2"/>
</dbReference>
<dbReference type="InterPro" id="IPR000504">
    <property type="entry name" value="RRM_dom"/>
</dbReference>
<dbReference type="PROSITE" id="PS50102">
    <property type="entry name" value="RRM"/>
    <property type="match status" value="1"/>
</dbReference>
<dbReference type="EMBL" id="JAWCUI010000060">
    <property type="protein sequence ID" value="KAL1890640.1"/>
    <property type="molecule type" value="Genomic_DNA"/>
</dbReference>
<feature type="region of interest" description="Disordered" evidence="3">
    <location>
        <begin position="1"/>
        <end position="93"/>
    </location>
</feature>
<dbReference type="InterPro" id="IPR012677">
    <property type="entry name" value="Nucleotide-bd_a/b_plait_sf"/>
</dbReference>
<feature type="compositionally biased region" description="Polar residues" evidence="3">
    <location>
        <begin position="1"/>
        <end position="52"/>
    </location>
</feature>
<feature type="compositionally biased region" description="Low complexity" evidence="3">
    <location>
        <begin position="191"/>
        <end position="207"/>
    </location>
</feature>
<dbReference type="SUPFAM" id="SSF54928">
    <property type="entry name" value="RNA-binding domain, RBD"/>
    <property type="match status" value="2"/>
</dbReference>
<organism evidence="5 6">
    <name type="scientific">Sporothrix stenoceras</name>
    <dbReference type="NCBI Taxonomy" id="5173"/>
    <lineage>
        <taxon>Eukaryota</taxon>
        <taxon>Fungi</taxon>
        <taxon>Dikarya</taxon>
        <taxon>Ascomycota</taxon>
        <taxon>Pezizomycotina</taxon>
        <taxon>Sordariomycetes</taxon>
        <taxon>Sordariomycetidae</taxon>
        <taxon>Ophiostomatales</taxon>
        <taxon>Ophiostomataceae</taxon>
        <taxon>Sporothrix</taxon>
    </lineage>
</organism>
<dbReference type="Gene3D" id="3.30.70.330">
    <property type="match status" value="2"/>
</dbReference>
<comment type="caution">
    <text evidence="5">The sequence shown here is derived from an EMBL/GenBank/DDBJ whole genome shotgun (WGS) entry which is preliminary data.</text>
</comment>
<evidence type="ECO:0000256" key="1">
    <source>
        <dbReference type="ARBA" id="ARBA00022884"/>
    </source>
</evidence>
<keyword evidence="6" id="KW-1185">Reference proteome</keyword>
<dbReference type="PANTHER" id="PTHR10501">
    <property type="entry name" value="U1 SMALL NUCLEAR RIBONUCLEOPROTEIN A/U2 SMALL NUCLEAR RIBONUCLEOPROTEIN B"/>
    <property type="match status" value="1"/>
</dbReference>
<proteinExistence type="predicted"/>
<dbReference type="SMART" id="SM00360">
    <property type="entry name" value="RRM"/>
    <property type="match status" value="2"/>
</dbReference>
<feature type="region of interest" description="Disordered" evidence="3">
    <location>
        <begin position="188"/>
        <end position="207"/>
    </location>
</feature>
<keyword evidence="1 2" id="KW-0694">RNA-binding</keyword>
<evidence type="ECO:0000256" key="2">
    <source>
        <dbReference type="PROSITE-ProRule" id="PRU00176"/>
    </source>
</evidence>
<name>A0ABR3YS10_9PEZI</name>
<feature type="compositionally biased region" description="Polar residues" evidence="3">
    <location>
        <begin position="83"/>
        <end position="93"/>
    </location>
</feature>
<evidence type="ECO:0000313" key="6">
    <source>
        <dbReference type="Proteomes" id="UP001583186"/>
    </source>
</evidence>
<dbReference type="Proteomes" id="UP001583186">
    <property type="component" value="Unassembled WGS sequence"/>
</dbReference>
<accession>A0ABR3YS10</accession>
<reference evidence="5 6" key="1">
    <citation type="journal article" date="2024" name="IMA Fungus">
        <title>IMA Genome - F19 : A genome assembly and annotation guide to empower mycologists, including annotated draft genome sequences of Ceratocystis pirilliformis, Diaporthe australafricana, Fusarium ophioides, Paecilomyces lecythidis, and Sporothrix stenoceras.</title>
        <authorList>
            <person name="Aylward J."/>
            <person name="Wilson A.M."/>
            <person name="Visagie C.M."/>
            <person name="Spraker J."/>
            <person name="Barnes I."/>
            <person name="Buitendag C."/>
            <person name="Ceriani C."/>
            <person name="Del Mar Angel L."/>
            <person name="du Plessis D."/>
            <person name="Fuchs T."/>
            <person name="Gasser K."/>
            <person name="Kramer D."/>
            <person name="Li W."/>
            <person name="Munsamy K."/>
            <person name="Piso A."/>
            <person name="Price J.L."/>
            <person name="Sonnekus B."/>
            <person name="Thomas C."/>
            <person name="van der Nest A."/>
            <person name="van Dijk A."/>
            <person name="van Heerden A."/>
            <person name="van Vuuren N."/>
            <person name="Yilmaz N."/>
            <person name="Duong T.A."/>
            <person name="van der Merwe N.A."/>
            <person name="Wingfield M.J."/>
            <person name="Wingfield B.D."/>
        </authorList>
    </citation>
    <scope>NUCLEOTIDE SEQUENCE [LARGE SCALE GENOMIC DNA]</scope>
    <source>
        <strain evidence="5 6">CMW 5346</strain>
    </source>
</reference>